<dbReference type="AlphaFoldDB" id="A0A6M3IKQ5"/>
<evidence type="ECO:0000313" key="1">
    <source>
        <dbReference type="EMBL" id="QJA58116.1"/>
    </source>
</evidence>
<reference evidence="1" key="1">
    <citation type="submission" date="2020-03" db="EMBL/GenBank/DDBJ databases">
        <title>The deep terrestrial virosphere.</title>
        <authorList>
            <person name="Holmfeldt K."/>
            <person name="Nilsson E."/>
            <person name="Simone D."/>
            <person name="Lopez-Fernandez M."/>
            <person name="Wu X."/>
            <person name="de Brujin I."/>
            <person name="Lundin D."/>
            <person name="Andersson A."/>
            <person name="Bertilsson S."/>
            <person name="Dopson M."/>
        </authorList>
    </citation>
    <scope>NUCLEOTIDE SEQUENCE</scope>
    <source>
        <strain evidence="1">MM415B01499</strain>
    </source>
</reference>
<sequence length="208" mass="24274">MKKLIILCFCLTILFPLFAHTQPWKVPQGFEVLINRAWQTGMTEIARPRRVKDSNKIQYGYEIFRNGVAQTMGFKPVRVVDPGEYYTTNGWEDIDEAAEVIRQPISLMPKYTVLELKTLFNSQLKLMAKPLLKTAREWIDYYTNFDSGNPNLALWQTYITDMKTAYITIRAEVHPTITDYDVLVLYIKCEPDPLINGWKRHLPIQPIE</sequence>
<dbReference type="EMBL" id="MT141309">
    <property type="protein sequence ID" value="QJA58116.1"/>
    <property type="molecule type" value="Genomic_DNA"/>
</dbReference>
<protein>
    <submittedName>
        <fullName evidence="1">Uncharacterized protein</fullName>
    </submittedName>
</protein>
<accession>A0A6M3IKQ5</accession>
<name>A0A6M3IKQ5_9ZZZZ</name>
<proteinExistence type="predicted"/>
<organism evidence="1">
    <name type="scientific">viral metagenome</name>
    <dbReference type="NCBI Taxonomy" id="1070528"/>
    <lineage>
        <taxon>unclassified sequences</taxon>
        <taxon>metagenomes</taxon>
        <taxon>organismal metagenomes</taxon>
    </lineage>
</organism>
<gene>
    <name evidence="1" type="ORF">MM415B01499_0001</name>
</gene>